<keyword evidence="1" id="KW-0378">Hydrolase</keyword>
<dbReference type="GO" id="GO:0016529">
    <property type="term" value="C:sarcoplasmic reticulum"/>
    <property type="evidence" value="ECO:0007669"/>
    <property type="project" value="TreeGrafter"/>
</dbReference>
<dbReference type="PANTHER" id="PTHR10151:SF114">
    <property type="entry name" value="ECTONUCLEOTIDE PYROPHOSPHATASE_PHOSPHODIESTERASE C27A7.3"/>
    <property type="match status" value="1"/>
</dbReference>
<evidence type="ECO:0000256" key="1">
    <source>
        <dbReference type="ARBA" id="ARBA00022801"/>
    </source>
</evidence>
<dbReference type="GO" id="GO:0055120">
    <property type="term" value="C:striated muscle dense body"/>
    <property type="evidence" value="ECO:0007669"/>
    <property type="project" value="TreeGrafter"/>
</dbReference>
<dbReference type="Gene3D" id="3.40.720.10">
    <property type="entry name" value="Alkaline Phosphatase, subunit A"/>
    <property type="match status" value="1"/>
</dbReference>
<dbReference type="InterPro" id="IPR044929">
    <property type="entry name" value="DNA/RNA_non-sp_Endonuclease_sf"/>
</dbReference>
<keyword evidence="4" id="KW-1185">Reference proteome</keyword>
<dbReference type="GO" id="GO:0016787">
    <property type="term" value="F:hydrolase activity"/>
    <property type="evidence" value="ECO:0007669"/>
    <property type="project" value="UniProtKB-KW"/>
</dbReference>
<evidence type="ECO:0000313" key="5">
    <source>
        <dbReference type="WBParaSite" id="HCON_00146820-00001"/>
    </source>
</evidence>
<dbReference type="Pfam" id="PF01663">
    <property type="entry name" value="Phosphodiest"/>
    <property type="match status" value="1"/>
</dbReference>
<evidence type="ECO:0000256" key="3">
    <source>
        <dbReference type="SAM" id="Phobius"/>
    </source>
</evidence>
<dbReference type="OrthoDB" id="5835412at2759"/>
<dbReference type="Gene3D" id="3.40.570.10">
    <property type="entry name" value="Extracellular Endonuclease, subunit A"/>
    <property type="match status" value="1"/>
</dbReference>
<dbReference type="OMA" id="LFRCGER"/>
<organism evidence="4 5">
    <name type="scientific">Haemonchus contortus</name>
    <name type="common">Barber pole worm</name>
    <dbReference type="NCBI Taxonomy" id="6289"/>
    <lineage>
        <taxon>Eukaryota</taxon>
        <taxon>Metazoa</taxon>
        <taxon>Ecdysozoa</taxon>
        <taxon>Nematoda</taxon>
        <taxon>Chromadorea</taxon>
        <taxon>Rhabditida</taxon>
        <taxon>Rhabditina</taxon>
        <taxon>Rhabditomorpha</taxon>
        <taxon>Strongyloidea</taxon>
        <taxon>Trichostrongylidae</taxon>
        <taxon>Haemonchus</taxon>
    </lineage>
</organism>
<feature type="transmembrane region" description="Helical" evidence="3">
    <location>
        <begin position="7"/>
        <end position="31"/>
    </location>
</feature>
<keyword evidence="3" id="KW-0472">Membrane</keyword>
<keyword evidence="3" id="KW-1133">Transmembrane helix</keyword>
<sequence>MSRKTLMIVLGTLVIVVVLLVAAVVILIILASRISSAASNQLHEEDTADQSIWANCSRICGKSDYEIPHYPLVIISLNGFARSLLARDLPSLRKIARCGVTSESVYPCFGAENYTNSMAIVTGLFPESQGSYQSKNDSSVPLMEPIWVTYQKQTGGRVAVHSWPGAPHLDYGHPDYIVPPTDYSHPLQDQLDQVVKWLDMPLPNRPGVILVSNDDLIRALGRDASDSAVANALNRLDHNLDLFFTQLHLADILGCLNIVIVSDQGFAKTSNRFDLSENVNLGNARVENGPVMKIFGNGSDVEEIIRQFSTVDKDILRVFTRLSAPTRWHYSGSSEAVDLLVVGQNGNELCWKCNGEAMKALTAISEYQDQHMQTIFYALGPSIRSALTLPPFQNIELMNLWIELLKLEYVPNNGTIAFAKQILWKPQPRLERRKFGIRECPFTNEESVIDCGGCSVLRRVRLRNWMLTCTQPNRHLVLPSSSSTSFCYQKFCEKLIITGTNEDESVALVEIFHQNNTVTSSQFECRFVSSRYDAECPTVTASEGQEVRTLSANPRKVLARIATIQVPWDVAFIKDVLDPLNAYTLSKSKEFGRVICITGTAFDRNLDGIADANKTGSPSHLYRVLIRCSSSWSLNGFNCRNPFRTEVLAFIFPHTKGDANSLASEKLLLQYTARLKDVELIAGIEFDLPMVPAMYMMHLKLNVVTQLW</sequence>
<dbReference type="AlphaFoldDB" id="A0A7I5ECV4"/>
<dbReference type="InterPro" id="IPR017850">
    <property type="entry name" value="Alkaline_phosphatase_core_sf"/>
</dbReference>
<dbReference type="SUPFAM" id="SSF53649">
    <property type="entry name" value="Alkaline phosphatase-like"/>
    <property type="match status" value="1"/>
</dbReference>
<proteinExistence type="predicted"/>
<reference evidence="5" key="1">
    <citation type="submission" date="2020-12" db="UniProtKB">
        <authorList>
            <consortium name="WormBaseParasite"/>
        </authorList>
    </citation>
    <scope>IDENTIFICATION</scope>
    <source>
        <strain evidence="5">MHco3</strain>
    </source>
</reference>
<keyword evidence="2" id="KW-0325">Glycoprotein</keyword>
<dbReference type="Proteomes" id="UP000025227">
    <property type="component" value="Unplaced"/>
</dbReference>
<dbReference type="InterPro" id="IPR002591">
    <property type="entry name" value="Phosphodiest/P_Trfase"/>
</dbReference>
<dbReference type="PANTHER" id="PTHR10151">
    <property type="entry name" value="ECTONUCLEOTIDE PYROPHOSPHATASE/PHOSPHODIESTERASE"/>
    <property type="match status" value="1"/>
</dbReference>
<protein>
    <submittedName>
        <fullName evidence="5">Sulfatase domain-containing protein</fullName>
    </submittedName>
</protein>
<evidence type="ECO:0000256" key="2">
    <source>
        <dbReference type="ARBA" id="ARBA00023180"/>
    </source>
</evidence>
<evidence type="ECO:0000313" key="4">
    <source>
        <dbReference type="Proteomes" id="UP000025227"/>
    </source>
</evidence>
<name>A0A7I5ECV4_HAECO</name>
<dbReference type="WBParaSite" id="HCON_00146820-00001">
    <property type="protein sequence ID" value="HCON_00146820-00001"/>
    <property type="gene ID" value="HCON_00146820"/>
</dbReference>
<accession>A0A7I5ECV4</accession>
<dbReference type="GO" id="GO:0031674">
    <property type="term" value="C:I band"/>
    <property type="evidence" value="ECO:0007669"/>
    <property type="project" value="TreeGrafter"/>
</dbReference>
<keyword evidence="3" id="KW-0812">Transmembrane</keyword>